<dbReference type="EC" id="5.2.1.8" evidence="4"/>
<dbReference type="PRINTS" id="PR00153">
    <property type="entry name" value="CSAPPISMRASE"/>
</dbReference>
<name>A0A9D9GXN9_9BACT</name>
<comment type="caution">
    <text evidence="6">The sequence shown here is derived from an EMBL/GenBank/DDBJ whole genome shotgun (WGS) entry which is preliminary data.</text>
</comment>
<dbReference type="PANTHER" id="PTHR45625:SF4">
    <property type="entry name" value="PEPTIDYLPROLYL ISOMERASE DOMAIN AND WD REPEAT-CONTAINING PROTEIN 1"/>
    <property type="match status" value="1"/>
</dbReference>
<dbReference type="PROSITE" id="PS50072">
    <property type="entry name" value="CSA_PPIASE_2"/>
    <property type="match status" value="1"/>
</dbReference>
<evidence type="ECO:0000259" key="5">
    <source>
        <dbReference type="PROSITE" id="PS50072"/>
    </source>
</evidence>
<dbReference type="CDD" id="cd00317">
    <property type="entry name" value="cyclophilin"/>
    <property type="match status" value="1"/>
</dbReference>
<dbReference type="InterPro" id="IPR020892">
    <property type="entry name" value="Cyclophilin-type_PPIase_CS"/>
</dbReference>
<evidence type="ECO:0000256" key="4">
    <source>
        <dbReference type="RuleBase" id="RU363019"/>
    </source>
</evidence>
<evidence type="ECO:0000256" key="3">
    <source>
        <dbReference type="ARBA" id="ARBA00023235"/>
    </source>
</evidence>
<proteinExistence type="inferred from homology"/>
<dbReference type="GO" id="GO:0006457">
    <property type="term" value="P:protein folding"/>
    <property type="evidence" value="ECO:0007669"/>
    <property type="project" value="InterPro"/>
</dbReference>
<evidence type="ECO:0000256" key="1">
    <source>
        <dbReference type="ARBA" id="ARBA00007365"/>
    </source>
</evidence>
<evidence type="ECO:0000313" key="6">
    <source>
        <dbReference type="EMBL" id="MBO8428584.1"/>
    </source>
</evidence>
<dbReference type="InterPro" id="IPR029000">
    <property type="entry name" value="Cyclophilin-like_dom_sf"/>
</dbReference>
<dbReference type="InterPro" id="IPR002130">
    <property type="entry name" value="Cyclophilin-type_PPIase_dom"/>
</dbReference>
<evidence type="ECO:0000256" key="2">
    <source>
        <dbReference type="ARBA" id="ARBA00023110"/>
    </source>
</evidence>
<protein>
    <recommendedName>
        <fullName evidence="4">Peptidyl-prolyl cis-trans isomerase</fullName>
        <shortName evidence="4">PPIase</shortName>
        <ecNumber evidence="4">5.2.1.8</ecNumber>
    </recommendedName>
</protein>
<comment type="function">
    <text evidence="4">PPIases accelerate the folding of proteins. It catalyzes the cis-trans isomerization of proline imidic peptide bonds in oligopeptides.</text>
</comment>
<dbReference type="GO" id="GO:0003755">
    <property type="term" value="F:peptidyl-prolyl cis-trans isomerase activity"/>
    <property type="evidence" value="ECO:0007669"/>
    <property type="project" value="UniProtKB-UniRule"/>
</dbReference>
<dbReference type="EMBL" id="JADINB010000034">
    <property type="protein sequence ID" value="MBO8428584.1"/>
    <property type="molecule type" value="Genomic_DNA"/>
</dbReference>
<dbReference type="PROSITE" id="PS51257">
    <property type="entry name" value="PROKAR_LIPOPROTEIN"/>
    <property type="match status" value="1"/>
</dbReference>
<reference evidence="6" key="1">
    <citation type="submission" date="2020-10" db="EMBL/GenBank/DDBJ databases">
        <authorList>
            <person name="Gilroy R."/>
        </authorList>
    </citation>
    <scope>NUCLEOTIDE SEQUENCE</scope>
    <source>
        <strain evidence="6">15467</strain>
    </source>
</reference>
<gene>
    <name evidence="6" type="ORF">IAC68_01435</name>
</gene>
<accession>A0A9D9GXN9</accession>
<keyword evidence="2 4" id="KW-0697">Rotamase</keyword>
<dbReference type="Gene3D" id="2.40.100.10">
    <property type="entry name" value="Cyclophilin-like"/>
    <property type="match status" value="1"/>
</dbReference>
<dbReference type="Pfam" id="PF00160">
    <property type="entry name" value="Pro_isomerase"/>
    <property type="match status" value="1"/>
</dbReference>
<feature type="domain" description="PPIase cyclophilin-type" evidence="5">
    <location>
        <begin position="52"/>
        <end position="210"/>
    </location>
</feature>
<dbReference type="AlphaFoldDB" id="A0A9D9GXN9"/>
<dbReference type="Proteomes" id="UP000823635">
    <property type="component" value="Unassembled WGS sequence"/>
</dbReference>
<dbReference type="PROSITE" id="PS00170">
    <property type="entry name" value="CSA_PPIASE_1"/>
    <property type="match status" value="1"/>
</dbReference>
<sequence length="231" mass="24941">MRNKLLILMASLALVACKNGGDKAAKEEQGTVKEQSAAEQRKFVEEPVFDINTTMGTITVKLYSQTPQHRDNFVKLAYDKFYDGTLFHRVINGFMIQAGDPLSKDPNAVDRYGTGGPGYTIPAEINPELRHKKGALAAARKGDTANPERESSGSQFYIVQDEQTCAQLDGAYTVFGETIKGFDVIDKIAAVQVDGKDRPVTPVKILSVVEVVTPETAADSASAAAGTQQAQ</sequence>
<keyword evidence="3 4" id="KW-0413">Isomerase</keyword>
<comment type="similarity">
    <text evidence="1 4">Belongs to the cyclophilin-type PPIase family.</text>
</comment>
<dbReference type="InterPro" id="IPR044666">
    <property type="entry name" value="Cyclophilin_A-like"/>
</dbReference>
<reference evidence="6" key="2">
    <citation type="journal article" date="2021" name="PeerJ">
        <title>Extensive microbial diversity within the chicken gut microbiome revealed by metagenomics and culture.</title>
        <authorList>
            <person name="Gilroy R."/>
            <person name="Ravi A."/>
            <person name="Getino M."/>
            <person name="Pursley I."/>
            <person name="Horton D.L."/>
            <person name="Alikhan N.F."/>
            <person name="Baker D."/>
            <person name="Gharbi K."/>
            <person name="Hall N."/>
            <person name="Watson M."/>
            <person name="Adriaenssens E.M."/>
            <person name="Foster-Nyarko E."/>
            <person name="Jarju S."/>
            <person name="Secka A."/>
            <person name="Antonio M."/>
            <person name="Oren A."/>
            <person name="Chaudhuri R.R."/>
            <person name="La Ragione R."/>
            <person name="Hildebrand F."/>
            <person name="Pallen M.J."/>
        </authorList>
    </citation>
    <scope>NUCLEOTIDE SEQUENCE</scope>
    <source>
        <strain evidence="6">15467</strain>
    </source>
</reference>
<comment type="catalytic activity">
    <reaction evidence="4">
        <text>[protein]-peptidylproline (omega=180) = [protein]-peptidylproline (omega=0)</text>
        <dbReference type="Rhea" id="RHEA:16237"/>
        <dbReference type="Rhea" id="RHEA-COMP:10747"/>
        <dbReference type="Rhea" id="RHEA-COMP:10748"/>
        <dbReference type="ChEBI" id="CHEBI:83833"/>
        <dbReference type="ChEBI" id="CHEBI:83834"/>
        <dbReference type="EC" id="5.2.1.8"/>
    </reaction>
</comment>
<organism evidence="6 7">
    <name type="scientific">Candidatus Egerieousia excrementavium</name>
    <dbReference type="NCBI Taxonomy" id="2840778"/>
    <lineage>
        <taxon>Bacteria</taxon>
        <taxon>Pseudomonadati</taxon>
        <taxon>Bacteroidota</taxon>
        <taxon>Bacteroidia</taxon>
        <taxon>Bacteroidales</taxon>
        <taxon>Candidatus Egerieousia</taxon>
    </lineage>
</organism>
<dbReference type="PANTHER" id="PTHR45625">
    <property type="entry name" value="PEPTIDYL-PROLYL CIS-TRANS ISOMERASE-RELATED"/>
    <property type="match status" value="1"/>
</dbReference>
<dbReference type="SUPFAM" id="SSF50891">
    <property type="entry name" value="Cyclophilin-like"/>
    <property type="match status" value="1"/>
</dbReference>
<evidence type="ECO:0000313" key="7">
    <source>
        <dbReference type="Proteomes" id="UP000823635"/>
    </source>
</evidence>